<proteinExistence type="predicted"/>
<reference evidence="2" key="1">
    <citation type="journal article" date="2023" name="Nat. Plants">
        <title>Single-cell RNA sequencing provides a high-resolution roadmap for understanding the multicellular compartmentation of specialized metabolism.</title>
        <authorList>
            <person name="Sun S."/>
            <person name="Shen X."/>
            <person name="Li Y."/>
            <person name="Li Y."/>
            <person name="Wang S."/>
            <person name="Li R."/>
            <person name="Zhang H."/>
            <person name="Shen G."/>
            <person name="Guo B."/>
            <person name="Wei J."/>
            <person name="Xu J."/>
            <person name="St-Pierre B."/>
            <person name="Chen S."/>
            <person name="Sun C."/>
        </authorList>
    </citation>
    <scope>NUCLEOTIDE SEQUENCE [LARGE SCALE GENOMIC DNA]</scope>
</reference>
<organism evidence="1 2">
    <name type="scientific">Catharanthus roseus</name>
    <name type="common">Madagascar periwinkle</name>
    <name type="synonym">Vinca rosea</name>
    <dbReference type="NCBI Taxonomy" id="4058"/>
    <lineage>
        <taxon>Eukaryota</taxon>
        <taxon>Viridiplantae</taxon>
        <taxon>Streptophyta</taxon>
        <taxon>Embryophyta</taxon>
        <taxon>Tracheophyta</taxon>
        <taxon>Spermatophyta</taxon>
        <taxon>Magnoliopsida</taxon>
        <taxon>eudicotyledons</taxon>
        <taxon>Gunneridae</taxon>
        <taxon>Pentapetalae</taxon>
        <taxon>asterids</taxon>
        <taxon>lamiids</taxon>
        <taxon>Gentianales</taxon>
        <taxon>Apocynaceae</taxon>
        <taxon>Rauvolfioideae</taxon>
        <taxon>Vinceae</taxon>
        <taxon>Catharanthinae</taxon>
        <taxon>Catharanthus</taxon>
    </lineage>
</organism>
<accession>A0ACB9ZZT3</accession>
<evidence type="ECO:0000313" key="2">
    <source>
        <dbReference type="Proteomes" id="UP001060085"/>
    </source>
</evidence>
<dbReference type="EMBL" id="CM044707">
    <property type="protein sequence ID" value="KAI5653854.1"/>
    <property type="molecule type" value="Genomic_DNA"/>
</dbReference>
<sequence>MVRMASMEALFASAMQNIGNFATTPVSPSSNVEVSFGIGSTAFQPPTQKHGVMRDCHHLLLTTWFHVICCDSYLEVGFAYSRFKRVRRKRLCGFYQEATQRSKFYTIVFPGEEVGKYKWKQVWSTQGKMEQKSTGNGRLPIPSTVGQGHSRGAVDRTRP</sequence>
<evidence type="ECO:0000313" key="1">
    <source>
        <dbReference type="EMBL" id="KAI5653854.1"/>
    </source>
</evidence>
<protein>
    <submittedName>
        <fullName evidence="1">Uncharacterized protein</fullName>
    </submittedName>
</protein>
<comment type="caution">
    <text evidence="1">The sequence shown here is derived from an EMBL/GenBank/DDBJ whole genome shotgun (WGS) entry which is preliminary data.</text>
</comment>
<gene>
    <name evidence="1" type="ORF">M9H77_31041</name>
</gene>
<name>A0ACB9ZZT3_CATRO</name>
<dbReference type="Proteomes" id="UP001060085">
    <property type="component" value="Linkage Group LG07"/>
</dbReference>
<keyword evidence="2" id="KW-1185">Reference proteome</keyword>